<dbReference type="GO" id="GO:0005737">
    <property type="term" value="C:cytoplasm"/>
    <property type="evidence" value="ECO:0007669"/>
    <property type="project" value="UniProtKB-SubCell"/>
</dbReference>
<dbReference type="Gene3D" id="1.20.120.1910">
    <property type="entry name" value="Cysteine-tRNA ligase, C-terminal anti-codon recognition domain"/>
    <property type="match status" value="1"/>
</dbReference>
<feature type="binding site" evidence="9">
    <location>
        <position position="210"/>
    </location>
    <ligand>
        <name>Zn(2+)</name>
        <dbReference type="ChEBI" id="CHEBI:29105"/>
    </ligand>
</feature>
<dbReference type="InterPro" id="IPR024909">
    <property type="entry name" value="Cys-tRNA/MSH_ligase"/>
</dbReference>
<comment type="similarity">
    <text evidence="9">Belongs to the class-I aminoacyl-tRNA synthetase family.</text>
</comment>
<dbReference type="AlphaFoldDB" id="A0A397WMY7"/>
<dbReference type="EMBL" id="MWMI01000002">
    <property type="protein sequence ID" value="RIB35430.1"/>
    <property type="molecule type" value="Genomic_DNA"/>
</dbReference>
<dbReference type="GO" id="GO:0005524">
    <property type="term" value="F:ATP binding"/>
    <property type="evidence" value="ECO:0007669"/>
    <property type="project" value="UniProtKB-UniRule"/>
</dbReference>
<dbReference type="PANTHER" id="PTHR10890">
    <property type="entry name" value="CYSTEINYL-TRNA SYNTHETASE"/>
    <property type="match status" value="1"/>
</dbReference>
<dbReference type="InterPro" id="IPR032678">
    <property type="entry name" value="tRNA-synt_1_cat_dom"/>
</dbReference>
<dbReference type="HAMAP" id="MF_00041">
    <property type="entry name" value="Cys_tRNA_synth"/>
    <property type="match status" value="1"/>
</dbReference>
<feature type="domain" description="tRNA synthetases class I catalytic" evidence="10">
    <location>
        <begin position="18"/>
        <end position="313"/>
    </location>
</feature>
<feature type="short sequence motif" description="'HIGH' region" evidence="9">
    <location>
        <begin position="33"/>
        <end position="43"/>
    </location>
</feature>
<proteinExistence type="inferred from homology"/>
<dbReference type="GO" id="GO:0004817">
    <property type="term" value="F:cysteine-tRNA ligase activity"/>
    <property type="evidence" value="ECO:0007669"/>
    <property type="project" value="UniProtKB-UniRule"/>
</dbReference>
<evidence type="ECO:0000256" key="9">
    <source>
        <dbReference type="HAMAP-Rule" id="MF_00041"/>
    </source>
</evidence>
<dbReference type="EC" id="6.1.1.16" evidence="9"/>
<keyword evidence="4 9" id="KW-0862">Zinc</keyword>
<feature type="short sequence motif" description="'KMSKS' region" evidence="9">
    <location>
        <begin position="268"/>
        <end position="272"/>
    </location>
</feature>
<dbReference type="GO" id="GO:0008270">
    <property type="term" value="F:zinc ion binding"/>
    <property type="evidence" value="ECO:0007669"/>
    <property type="project" value="UniProtKB-UniRule"/>
</dbReference>
<evidence type="ECO:0000256" key="6">
    <source>
        <dbReference type="ARBA" id="ARBA00022917"/>
    </source>
</evidence>
<name>A0A397WMY7_9ARCH</name>
<gene>
    <name evidence="9" type="primary">cysS</name>
    <name evidence="11" type="ORF">BXU00_01535</name>
</gene>
<dbReference type="InterPro" id="IPR015803">
    <property type="entry name" value="Cys-tRNA-ligase"/>
</dbReference>
<keyword evidence="3 9" id="KW-0547">Nucleotide-binding</keyword>
<dbReference type="Gene3D" id="3.40.50.620">
    <property type="entry name" value="HUPs"/>
    <property type="match status" value="1"/>
</dbReference>
<evidence type="ECO:0000256" key="8">
    <source>
        <dbReference type="ARBA" id="ARBA00047398"/>
    </source>
</evidence>
<evidence type="ECO:0000256" key="4">
    <source>
        <dbReference type="ARBA" id="ARBA00022833"/>
    </source>
</evidence>
<evidence type="ECO:0000256" key="5">
    <source>
        <dbReference type="ARBA" id="ARBA00022840"/>
    </source>
</evidence>
<accession>A0A397WMY7</accession>
<comment type="catalytic activity">
    <reaction evidence="8 9">
        <text>tRNA(Cys) + L-cysteine + ATP = L-cysteinyl-tRNA(Cys) + AMP + diphosphate</text>
        <dbReference type="Rhea" id="RHEA:17773"/>
        <dbReference type="Rhea" id="RHEA-COMP:9661"/>
        <dbReference type="Rhea" id="RHEA-COMP:9679"/>
        <dbReference type="ChEBI" id="CHEBI:30616"/>
        <dbReference type="ChEBI" id="CHEBI:33019"/>
        <dbReference type="ChEBI" id="CHEBI:35235"/>
        <dbReference type="ChEBI" id="CHEBI:78442"/>
        <dbReference type="ChEBI" id="CHEBI:78517"/>
        <dbReference type="ChEBI" id="CHEBI:456215"/>
        <dbReference type="EC" id="6.1.1.16"/>
    </reaction>
</comment>
<evidence type="ECO:0000256" key="7">
    <source>
        <dbReference type="ARBA" id="ARBA00023146"/>
    </source>
</evidence>
<evidence type="ECO:0000313" key="11">
    <source>
        <dbReference type="EMBL" id="RIB35430.1"/>
    </source>
</evidence>
<evidence type="ECO:0000256" key="3">
    <source>
        <dbReference type="ARBA" id="ARBA00022741"/>
    </source>
</evidence>
<keyword evidence="5 9" id="KW-0067">ATP-binding</keyword>
<feature type="binding site" evidence="9">
    <location>
        <position position="271"/>
    </location>
    <ligand>
        <name>ATP</name>
        <dbReference type="ChEBI" id="CHEBI:30616"/>
    </ligand>
</feature>
<dbReference type="NCBIfam" id="TIGR00435">
    <property type="entry name" value="cysS"/>
    <property type="match status" value="1"/>
</dbReference>
<evidence type="ECO:0000256" key="1">
    <source>
        <dbReference type="ARBA" id="ARBA00022598"/>
    </source>
</evidence>
<dbReference type="CDD" id="cd00672">
    <property type="entry name" value="CysRS_core"/>
    <property type="match status" value="1"/>
</dbReference>
<protein>
    <recommendedName>
        <fullName evidence="9">Cysteine--tRNA ligase</fullName>
        <ecNumber evidence="9">6.1.1.16</ecNumber>
    </recommendedName>
    <alternativeName>
        <fullName evidence="9">Cysteinyl-tRNA synthetase</fullName>
        <shortName evidence="9">CysRS</shortName>
    </alternativeName>
</protein>
<sequence length="478" mass="56413">MGVELYITDTLRGEKVKFEPLNPPIVTIYHCGITPYNYSHIGHLRAEVAVDLLRRTLRYFGYIDIAVSNFTDIDDKIIRRSKEEKVNWEEIPEKYIKYHLEVTRKINNLPFYVYPRVTKHIKEIIDFIKELVDKGYAYVGKTGVYFDVDKYPYYGQLSRRTEKTLWEQETDVLQDKKNSYDFALWKFRKPDEPFWSSPWSEGRPGWHIECSTMSTRYLGNQIDIHSGGTDLIFPHHENEIAQSESALGIRPWVRYWFHIGMITIKGEKMSKSLGNIIPAMDAIERYGAMELRYYMLSTHYRKPLDFNEEDISSKIREYKSLTSTISTLLTIFGELEINGYLNDEEREVFNKIIDYNRKFVMAIADDLNVSEANRILNEANSLINKEVLQKPKYSLVLASINFFKTVNQFYGVWDNLFYGKRENVEIVYKLIDILMEVRSKLRENKFYELSDYIRNKLGELGVIVSDKGKESFWKIEKL</sequence>
<dbReference type="PANTHER" id="PTHR10890:SF3">
    <property type="entry name" value="CYSTEINE--TRNA LIGASE, CYTOPLASMIC"/>
    <property type="match status" value="1"/>
</dbReference>
<dbReference type="GO" id="GO:0006423">
    <property type="term" value="P:cysteinyl-tRNA aminoacylation"/>
    <property type="evidence" value="ECO:0007669"/>
    <property type="project" value="UniProtKB-UniRule"/>
</dbReference>
<feature type="binding site" evidence="9">
    <location>
        <position position="235"/>
    </location>
    <ligand>
        <name>Zn(2+)</name>
        <dbReference type="ChEBI" id="CHEBI:29105"/>
    </ligand>
</feature>
<feature type="binding site" evidence="9">
    <location>
        <position position="239"/>
    </location>
    <ligand>
        <name>Zn(2+)</name>
        <dbReference type="ChEBI" id="CHEBI:29105"/>
    </ligand>
</feature>
<reference evidence="11 12" key="1">
    <citation type="journal article" date="2018" name="Syst. Appl. Microbiol.">
        <title>A new symbiotic nanoarchaeote (Candidatus Nanoclepta minutus) and its host (Zestosphaera tikiterensis gen. nov., sp. nov.) from a New Zealand hot spring.</title>
        <authorList>
            <person name="St John E."/>
            <person name="Liu Y."/>
            <person name="Podar M."/>
            <person name="Stott M.B."/>
            <person name="Meneghin J."/>
            <person name="Chen Z."/>
            <person name="Lagutin K."/>
            <person name="Mitchell K."/>
            <person name="Reysenbach A.L."/>
        </authorList>
    </citation>
    <scope>NUCLEOTIDE SEQUENCE [LARGE SCALE GENOMIC DNA]</scope>
    <source>
        <strain evidence="11">NZ3</strain>
    </source>
</reference>
<keyword evidence="7 9" id="KW-0030">Aminoacyl-tRNA synthetase</keyword>
<organism evidence="11 12">
    <name type="scientific">Candidatus Nanoclepta minutus</name>
    <dbReference type="NCBI Taxonomy" id="1940235"/>
    <lineage>
        <taxon>Archaea</taxon>
        <taxon>Nanobdellota</taxon>
        <taxon>Candidatus Nanoclepta</taxon>
    </lineage>
</organism>
<dbReference type="SUPFAM" id="SSF47323">
    <property type="entry name" value="Anticodon-binding domain of a subclass of class I aminoacyl-tRNA synthetases"/>
    <property type="match status" value="1"/>
</dbReference>
<dbReference type="PRINTS" id="PR00983">
    <property type="entry name" value="TRNASYNTHCYS"/>
</dbReference>
<dbReference type="SUPFAM" id="SSF52374">
    <property type="entry name" value="Nucleotidylyl transferase"/>
    <property type="match status" value="1"/>
</dbReference>
<dbReference type="InterPro" id="IPR014729">
    <property type="entry name" value="Rossmann-like_a/b/a_fold"/>
</dbReference>
<dbReference type="InterPro" id="IPR009080">
    <property type="entry name" value="tRNAsynth_Ia_anticodon-bd"/>
</dbReference>
<feature type="binding site" evidence="9">
    <location>
        <position position="31"/>
    </location>
    <ligand>
        <name>Zn(2+)</name>
        <dbReference type="ChEBI" id="CHEBI:29105"/>
    </ligand>
</feature>
<comment type="subcellular location">
    <subcellularLocation>
        <location evidence="9">Cytoplasm</location>
    </subcellularLocation>
</comment>
<comment type="cofactor">
    <cofactor evidence="9">
        <name>Zn(2+)</name>
        <dbReference type="ChEBI" id="CHEBI:29105"/>
    </cofactor>
    <text evidence="9">Binds 1 zinc ion per subunit.</text>
</comment>
<dbReference type="Pfam" id="PF01406">
    <property type="entry name" value="tRNA-synt_1e"/>
    <property type="match status" value="1"/>
</dbReference>
<comment type="caution">
    <text evidence="11">The sequence shown here is derived from an EMBL/GenBank/DDBJ whole genome shotgun (WGS) entry which is preliminary data.</text>
</comment>
<keyword evidence="9" id="KW-0963">Cytoplasm</keyword>
<dbReference type="Proteomes" id="UP000266622">
    <property type="component" value="Unassembled WGS sequence"/>
</dbReference>
<keyword evidence="6 9" id="KW-0648">Protein biosynthesis</keyword>
<keyword evidence="2 9" id="KW-0479">Metal-binding</keyword>
<keyword evidence="1 9" id="KW-0436">Ligase</keyword>
<evidence type="ECO:0000256" key="2">
    <source>
        <dbReference type="ARBA" id="ARBA00022723"/>
    </source>
</evidence>
<evidence type="ECO:0000259" key="10">
    <source>
        <dbReference type="Pfam" id="PF01406"/>
    </source>
</evidence>
<evidence type="ECO:0000313" key="12">
    <source>
        <dbReference type="Proteomes" id="UP000266622"/>
    </source>
</evidence>